<reference evidence="3" key="2">
    <citation type="submission" date="2020-09" db="EMBL/GenBank/DDBJ databases">
        <authorList>
            <person name="Sun Q."/>
            <person name="Zhou Y."/>
        </authorList>
    </citation>
    <scope>NUCLEOTIDE SEQUENCE</scope>
    <source>
        <strain evidence="3">CGMCC 1.12698</strain>
    </source>
</reference>
<evidence type="ECO:0000313" key="4">
    <source>
        <dbReference type="Proteomes" id="UP000605259"/>
    </source>
</evidence>
<dbReference type="Proteomes" id="UP000605259">
    <property type="component" value="Unassembled WGS sequence"/>
</dbReference>
<organism evidence="3 4">
    <name type="scientific">Priestia taiwanensis</name>
    <dbReference type="NCBI Taxonomy" id="1347902"/>
    <lineage>
        <taxon>Bacteria</taxon>
        <taxon>Bacillati</taxon>
        <taxon>Bacillota</taxon>
        <taxon>Bacilli</taxon>
        <taxon>Bacillales</taxon>
        <taxon>Bacillaceae</taxon>
        <taxon>Priestia</taxon>
    </lineage>
</organism>
<keyword evidence="1" id="KW-1133">Transmembrane helix</keyword>
<dbReference type="InterPro" id="IPR047928">
    <property type="entry name" value="Perm_prefix_1"/>
</dbReference>
<sequence>MKELEVYIQKVLSELSVTKKERQELYDEMYDHLYSLYMENLSNGMNEEGAVSAAVSDFGESKFIGKELGKSISPDEKYVKIALGLYSVWMIYLLFIYNRPMNGWSRVVETIEYIGIGHYINLVPFQSIYAYVSGFTNYNLSTWMMNIVGNIVVFIPFGSLLPLLSKKYMKTKKLIMTCTLSLLVVEGLQLATMRGIFDIDDIILNMTGILIGFAMWGMIKRYTPLKQVKE</sequence>
<comment type="caution">
    <text evidence="3">The sequence shown here is derived from an EMBL/GenBank/DDBJ whole genome shotgun (WGS) entry which is preliminary data.</text>
</comment>
<dbReference type="PANTHER" id="PTHR36834:SF1">
    <property type="entry name" value="INTEGRAL MEMBRANE PROTEIN"/>
    <property type="match status" value="1"/>
</dbReference>
<reference evidence="3" key="1">
    <citation type="journal article" date="2014" name="Int. J. Syst. Evol. Microbiol.">
        <title>Complete genome sequence of Corynebacterium casei LMG S-19264T (=DSM 44701T), isolated from a smear-ripened cheese.</title>
        <authorList>
            <consortium name="US DOE Joint Genome Institute (JGI-PGF)"/>
            <person name="Walter F."/>
            <person name="Albersmeier A."/>
            <person name="Kalinowski J."/>
            <person name="Ruckert C."/>
        </authorList>
    </citation>
    <scope>NUCLEOTIDE SEQUENCE</scope>
    <source>
        <strain evidence="3">CGMCC 1.12698</strain>
    </source>
</reference>
<dbReference type="EMBL" id="BMFK01000001">
    <property type="protein sequence ID" value="GGE67714.1"/>
    <property type="molecule type" value="Genomic_DNA"/>
</dbReference>
<dbReference type="PANTHER" id="PTHR36834">
    <property type="entry name" value="MEMBRANE PROTEIN-RELATED"/>
    <property type="match status" value="1"/>
</dbReference>
<proteinExistence type="predicted"/>
<gene>
    <name evidence="3" type="ORF">GCM10007140_17230</name>
</gene>
<dbReference type="NCBIfam" id="NF038403">
    <property type="entry name" value="perm_prefix_1"/>
    <property type="match status" value="1"/>
</dbReference>
<keyword evidence="4" id="KW-1185">Reference proteome</keyword>
<dbReference type="Pfam" id="PF04892">
    <property type="entry name" value="VanZ"/>
    <property type="match status" value="1"/>
</dbReference>
<dbReference type="InterPro" id="IPR006976">
    <property type="entry name" value="VanZ-like"/>
</dbReference>
<feature type="domain" description="VanZ-like" evidence="2">
    <location>
        <begin position="88"/>
        <end position="218"/>
    </location>
</feature>
<keyword evidence="1" id="KW-0812">Transmembrane</keyword>
<accession>A0A917AST0</accession>
<name>A0A917AST0_9BACI</name>
<dbReference type="InterPro" id="IPR053150">
    <property type="entry name" value="Teicoplanin_resist-assoc"/>
</dbReference>
<evidence type="ECO:0000256" key="1">
    <source>
        <dbReference type="SAM" id="Phobius"/>
    </source>
</evidence>
<protein>
    <submittedName>
        <fullName evidence="3">Teicoplanin resistance protein VanZ</fullName>
    </submittedName>
</protein>
<evidence type="ECO:0000259" key="2">
    <source>
        <dbReference type="Pfam" id="PF04892"/>
    </source>
</evidence>
<feature type="transmembrane region" description="Helical" evidence="1">
    <location>
        <begin position="78"/>
        <end position="97"/>
    </location>
</feature>
<dbReference type="AlphaFoldDB" id="A0A917AST0"/>
<feature type="transmembrane region" description="Helical" evidence="1">
    <location>
        <begin position="143"/>
        <end position="162"/>
    </location>
</feature>
<evidence type="ECO:0000313" key="3">
    <source>
        <dbReference type="EMBL" id="GGE67714.1"/>
    </source>
</evidence>
<keyword evidence="1" id="KW-0472">Membrane</keyword>
<dbReference type="RefSeq" id="WP_188387956.1">
    <property type="nucleotide sequence ID" value="NZ_BMFK01000001.1"/>
</dbReference>
<feature type="transmembrane region" description="Helical" evidence="1">
    <location>
        <begin position="202"/>
        <end position="219"/>
    </location>
</feature>